<feature type="region of interest" description="Disordered" evidence="5">
    <location>
        <begin position="303"/>
        <end position="324"/>
    </location>
</feature>
<dbReference type="InterPro" id="IPR036291">
    <property type="entry name" value="NAD(P)-bd_dom_sf"/>
</dbReference>
<dbReference type="GO" id="GO:0004764">
    <property type="term" value="F:shikimate 3-dehydrogenase (NADP+) activity"/>
    <property type="evidence" value="ECO:0007669"/>
    <property type="project" value="UniProtKB-UniRule"/>
</dbReference>
<feature type="binding site" evidence="4">
    <location>
        <position position="250"/>
    </location>
    <ligand>
        <name>NADP(+)</name>
        <dbReference type="ChEBI" id="CHEBI:58349"/>
    </ligand>
</feature>
<comment type="similarity">
    <text evidence="4">Belongs to the shikimate dehydrogenase family.</text>
</comment>
<dbReference type="Pfam" id="PF08501">
    <property type="entry name" value="Shikimate_dh_N"/>
    <property type="match status" value="1"/>
</dbReference>
<feature type="binding site" evidence="4">
    <location>
        <position position="90"/>
    </location>
    <ligand>
        <name>shikimate</name>
        <dbReference type="ChEBI" id="CHEBI:36208"/>
    </ligand>
</feature>
<dbReference type="SUPFAM" id="SSF51735">
    <property type="entry name" value="NAD(P)-binding Rossmann-fold domains"/>
    <property type="match status" value="1"/>
</dbReference>
<dbReference type="Proteomes" id="UP000199328">
    <property type="component" value="Unassembled WGS sequence"/>
</dbReference>
<evidence type="ECO:0000256" key="1">
    <source>
        <dbReference type="ARBA" id="ARBA00004871"/>
    </source>
</evidence>
<keyword evidence="4" id="KW-0521">NADP</keyword>
<keyword evidence="4" id="KW-0028">Amino-acid biosynthesis</keyword>
<dbReference type="CDD" id="cd01065">
    <property type="entry name" value="NAD_bind_Shikimate_DH"/>
    <property type="match status" value="1"/>
</dbReference>
<dbReference type="AlphaFoldDB" id="A0A1G9DA92"/>
<feature type="compositionally biased region" description="Polar residues" evidence="5">
    <location>
        <begin position="307"/>
        <end position="317"/>
    </location>
</feature>
<keyword evidence="2 4" id="KW-0560">Oxidoreductase</keyword>
<name>A0A1G9DA92_9RHOB</name>
<gene>
    <name evidence="4" type="primary">aroE</name>
    <name evidence="8" type="ORF">SAMN05216257_103410</name>
</gene>
<dbReference type="InterPro" id="IPR041121">
    <property type="entry name" value="SDH_C"/>
</dbReference>
<comment type="subunit">
    <text evidence="4">Homodimer.</text>
</comment>
<accession>A0A1G9DA92</accession>
<sequence length="324" mass="33355">MQEITGKDRTGRTMPDAGNAPTDAAGTIRAALIGAGIGASRTPAMHMAEGRAQGLAYHYDLIDTAGRPGADIGALLAEAEAVGCRGVNVTHPFKQAALAHLDSLSPAAEAVGAVNTVVFEDGRRHGHNTDCWGFAEAFARELAEAPREVVLLLGAGGAGGAVAEALMAQGVGLLLIRDSRQEAAETLAQRLAARHGAARVEAVSPGTEALAAAAQRACGLVNATPIGMASHPGLPLPAALIRPRHWVADIVYFPLETELLATARARGCRVMSGAGMAVFQAVRAFELFTGCKADPDRMRAAFEAAGSRQTAGTSGTLSAPREDR</sequence>
<dbReference type="Gene3D" id="3.40.50.10860">
    <property type="entry name" value="Leucine Dehydrogenase, chain A, domain 1"/>
    <property type="match status" value="1"/>
</dbReference>
<dbReference type="InterPro" id="IPR013708">
    <property type="entry name" value="Shikimate_DH-bd_N"/>
</dbReference>
<feature type="binding site" evidence="4">
    <location>
        <position position="280"/>
    </location>
    <ligand>
        <name>shikimate</name>
        <dbReference type="ChEBI" id="CHEBI:36208"/>
    </ligand>
</feature>
<protein>
    <recommendedName>
        <fullName evidence="4">Shikimate dehydrogenase (NADP(+))</fullName>
        <shortName evidence="4">SDH</shortName>
        <ecNumber evidence="4">1.1.1.25</ecNumber>
    </recommendedName>
</protein>
<dbReference type="EC" id="1.1.1.25" evidence="4"/>
<dbReference type="GO" id="GO:0009073">
    <property type="term" value="P:aromatic amino acid family biosynthetic process"/>
    <property type="evidence" value="ECO:0007669"/>
    <property type="project" value="UniProtKB-KW"/>
</dbReference>
<proteinExistence type="inferred from homology"/>
<evidence type="ECO:0000256" key="4">
    <source>
        <dbReference type="HAMAP-Rule" id="MF_00222"/>
    </source>
</evidence>
<feature type="domain" description="SDH C-terminal" evidence="7">
    <location>
        <begin position="273"/>
        <end position="301"/>
    </location>
</feature>
<feature type="binding site" evidence="4">
    <location>
        <begin position="40"/>
        <end position="42"/>
    </location>
    <ligand>
        <name>shikimate</name>
        <dbReference type="ChEBI" id="CHEBI:36208"/>
    </ligand>
</feature>
<keyword evidence="3 4" id="KW-0057">Aromatic amino acid biosynthesis</keyword>
<dbReference type="Gene3D" id="3.40.50.720">
    <property type="entry name" value="NAD(P)-binding Rossmann-like Domain"/>
    <property type="match status" value="1"/>
</dbReference>
<feature type="binding site" evidence="4">
    <location>
        <position position="130"/>
    </location>
    <ligand>
        <name>shikimate</name>
        <dbReference type="ChEBI" id="CHEBI:36208"/>
    </ligand>
</feature>
<comment type="function">
    <text evidence="4">Involved in the biosynthesis of the chorismate, which leads to the biosynthesis of aromatic amino acids. Catalyzes the reversible NADPH linked reduction of 3-dehydroshikimate (DHSA) to yield shikimate (SA).</text>
</comment>
<feature type="binding site" evidence="4">
    <location>
        <position position="115"/>
    </location>
    <ligand>
        <name>shikimate</name>
        <dbReference type="ChEBI" id="CHEBI:36208"/>
    </ligand>
</feature>
<dbReference type="GO" id="GO:0008652">
    <property type="term" value="P:amino acid biosynthetic process"/>
    <property type="evidence" value="ECO:0007669"/>
    <property type="project" value="UniProtKB-KW"/>
</dbReference>
<evidence type="ECO:0000256" key="3">
    <source>
        <dbReference type="ARBA" id="ARBA00023141"/>
    </source>
</evidence>
<feature type="active site" description="Proton acceptor" evidence="4">
    <location>
        <position position="94"/>
    </location>
</feature>
<dbReference type="PANTHER" id="PTHR21089:SF1">
    <property type="entry name" value="BIFUNCTIONAL 3-DEHYDROQUINATE DEHYDRATASE_SHIKIMATE DEHYDROGENASE, CHLOROPLASTIC"/>
    <property type="match status" value="1"/>
</dbReference>
<feature type="domain" description="Shikimate dehydrogenase substrate binding N-terminal" evidence="6">
    <location>
        <begin position="32"/>
        <end position="117"/>
    </location>
</feature>
<feature type="compositionally biased region" description="Basic and acidic residues" evidence="5">
    <location>
        <begin position="1"/>
        <end position="11"/>
    </location>
</feature>
<comment type="pathway">
    <text evidence="1 4">Metabolic intermediate biosynthesis; chorismate biosynthesis; chorismate from D-erythrose 4-phosphate and phosphoenolpyruvate: step 4/7.</text>
</comment>
<feature type="binding site" evidence="4">
    <location>
        <position position="273"/>
    </location>
    <ligand>
        <name>NADP(+)</name>
        <dbReference type="ChEBI" id="CHEBI:58349"/>
    </ligand>
</feature>
<dbReference type="NCBIfam" id="NF009201">
    <property type="entry name" value="PRK12549.1"/>
    <property type="match status" value="1"/>
</dbReference>
<dbReference type="InterPro" id="IPR022893">
    <property type="entry name" value="Shikimate_DH_fam"/>
</dbReference>
<evidence type="ECO:0000313" key="9">
    <source>
        <dbReference type="Proteomes" id="UP000199328"/>
    </source>
</evidence>
<evidence type="ECO:0000256" key="5">
    <source>
        <dbReference type="SAM" id="MobiDB-lite"/>
    </source>
</evidence>
<dbReference type="PANTHER" id="PTHR21089">
    <property type="entry name" value="SHIKIMATE DEHYDROGENASE"/>
    <property type="match status" value="1"/>
</dbReference>
<keyword evidence="9" id="KW-1185">Reference proteome</keyword>
<dbReference type="Pfam" id="PF18317">
    <property type="entry name" value="SDH_C"/>
    <property type="match status" value="1"/>
</dbReference>
<evidence type="ECO:0000259" key="7">
    <source>
        <dbReference type="Pfam" id="PF18317"/>
    </source>
</evidence>
<dbReference type="SUPFAM" id="SSF53223">
    <property type="entry name" value="Aminoacid dehydrogenase-like, N-terminal domain"/>
    <property type="match status" value="1"/>
</dbReference>
<feature type="binding site" evidence="4">
    <location>
        <begin position="154"/>
        <end position="158"/>
    </location>
    <ligand>
        <name>NADP(+)</name>
        <dbReference type="ChEBI" id="CHEBI:58349"/>
    </ligand>
</feature>
<dbReference type="InterPro" id="IPR046346">
    <property type="entry name" value="Aminoacid_DH-like_N_sf"/>
</dbReference>
<feature type="binding site" evidence="4">
    <location>
        <position position="252"/>
    </location>
    <ligand>
        <name>shikimate</name>
        <dbReference type="ChEBI" id="CHEBI:36208"/>
    </ligand>
</feature>
<comment type="caution">
    <text evidence="4">Lacks conserved residue(s) required for the propagation of feature annotation.</text>
</comment>
<dbReference type="HAMAP" id="MF_00222">
    <property type="entry name" value="Shikimate_DH_AroE"/>
    <property type="match status" value="1"/>
</dbReference>
<dbReference type="GO" id="GO:0050661">
    <property type="term" value="F:NADP binding"/>
    <property type="evidence" value="ECO:0007669"/>
    <property type="project" value="TreeGrafter"/>
</dbReference>
<dbReference type="EMBL" id="FNFV01000003">
    <property type="protein sequence ID" value="SDK60826.1"/>
    <property type="molecule type" value="Genomic_DNA"/>
</dbReference>
<dbReference type="UniPathway" id="UPA00053">
    <property type="reaction ID" value="UER00087"/>
</dbReference>
<dbReference type="STRING" id="990712.SAMN05216257_103410"/>
<dbReference type="NCBIfam" id="NF001319">
    <property type="entry name" value="PRK00258.3-3"/>
    <property type="match status" value="1"/>
</dbReference>
<dbReference type="GO" id="GO:0009423">
    <property type="term" value="P:chorismate biosynthetic process"/>
    <property type="evidence" value="ECO:0007669"/>
    <property type="project" value="UniProtKB-UniRule"/>
</dbReference>
<reference evidence="9" key="1">
    <citation type="submission" date="2016-10" db="EMBL/GenBank/DDBJ databases">
        <authorList>
            <person name="Varghese N."/>
            <person name="Submissions S."/>
        </authorList>
    </citation>
    <scope>NUCLEOTIDE SEQUENCE [LARGE SCALE GENOMIC DNA]</scope>
    <source>
        <strain evidence="9">CGMCC 1.10789</strain>
    </source>
</reference>
<evidence type="ECO:0000256" key="2">
    <source>
        <dbReference type="ARBA" id="ARBA00023002"/>
    </source>
</evidence>
<dbReference type="GO" id="GO:0019632">
    <property type="term" value="P:shikimate metabolic process"/>
    <property type="evidence" value="ECO:0007669"/>
    <property type="project" value="TreeGrafter"/>
</dbReference>
<organism evidence="8 9">
    <name type="scientific">Meinhardsimonia xiamenensis</name>
    <dbReference type="NCBI Taxonomy" id="990712"/>
    <lineage>
        <taxon>Bacteria</taxon>
        <taxon>Pseudomonadati</taxon>
        <taxon>Pseudomonadota</taxon>
        <taxon>Alphaproteobacteria</taxon>
        <taxon>Rhodobacterales</taxon>
        <taxon>Paracoccaceae</taxon>
        <taxon>Meinhardsimonia</taxon>
    </lineage>
</organism>
<evidence type="ECO:0000313" key="8">
    <source>
        <dbReference type="EMBL" id="SDK60826.1"/>
    </source>
</evidence>
<dbReference type="GO" id="GO:0005829">
    <property type="term" value="C:cytosol"/>
    <property type="evidence" value="ECO:0007669"/>
    <property type="project" value="TreeGrafter"/>
</dbReference>
<evidence type="ECO:0000259" key="6">
    <source>
        <dbReference type="Pfam" id="PF08501"/>
    </source>
</evidence>
<comment type="catalytic activity">
    <reaction evidence="4">
        <text>shikimate + NADP(+) = 3-dehydroshikimate + NADPH + H(+)</text>
        <dbReference type="Rhea" id="RHEA:17737"/>
        <dbReference type="ChEBI" id="CHEBI:15378"/>
        <dbReference type="ChEBI" id="CHEBI:16630"/>
        <dbReference type="ChEBI" id="CHEBI:36208"/>
        <dbReference type="ChEBI" id="CHEBI:57783"/>
        <dbReference type="ChEBI" id="CHEBI:58349"/>
        <dbReference type="EC" id="1.1.1.25"/>
    </reaction>
</comment>
<feature type="region of interest" description="Disordered" evidence="5">
    <location>
        <begin position="1"/>
        <end position="23"/>
    </location>
</feature>
<dbReference type="RefSeq" id="WP_245657018.1">
    <property type="nucleotide sequence ID" value="NZ_FNFV01000003.1"/>
</dbReference>